<keyword evidence="7" id="KW-0067">ATP-binding</keyword>
<dbReference type="InterPro" id="IPR003594">
    <property type="entry name" value="HATPase_dom"/>
</dbReference>
<dbReference type="Gene3D" id="3.30.565.10">
    <property type="entry name" value="Histidine kinase-like ATPase, C-terminal domain"/>
    <property type="match status" value="1"/>
</dbReference>
<gene>
    <name evidence="10" type="ORF">C8N29_1076</name>
</gene>
<accession>A0A2T5IZ24</accession>
<dbReference type="RefSeq" id="WP_107865614.1">
    <property type="nucleotide sequence ID" value="NZ_QAON01000007.1"/>
</dbReference>
<name>A0A2T5IZ24_9GAMM</name>
<comment type="catalytic activity">
    <reaction evidence="1">
        <text>ATP + protein L-histidine = ADP + protein N-phospho-L-histidine.</text>
        <dbReference type="EC" id="2.7.13.3"/>
    </reaction>
</comment>
<keyword evidence="3" id="KW-0597">Phosphoprotein</keyword>
<evidence type="ECO:0000256" key="5">
    <source>
        <dbReference type="ARBA" id="ARBA00022741"/>
    </source>
</evidence>
<evidence type="ECO:0000256" key="7">
    <source>
        <dbReference type="ARBA" id="ARBA00022840"/>
    </source>
</evidence>
<evidence type="ECO:0000256" key="2">
    <source>
        <dbReference type="ARBA" id="ARBA00012438"/>
    </source>
</evidence>
<dbReference type="GO" id="GO:0046983">
    <property type="term" value="F:protein dimerization activity"/>
    <property type="evidence" value="ECO:0007669"/>
    <property type="project" value="InterPro"/>
</dbReference>
<dbReference type="Gene3D" id="1.20.5.1930">
    <property type="match status" value="1"/>
</dbReference>
<evidence type="ECO:0000313" key="10">
    <source>
        <dbReference type="EMBL" id="PTQ89278.1"/>
    </source>
</evidence>
<evidence type="ECO:0000256" key="8">
    <source>
        <dbReference type="ARBA" id="ARBA00023012"/>
    </source>
</evidence>
<evidence type="ECO:0000256" key="3">
    <source>
        <dbReference type="ARBA" id="ARBA00022553"/>
    </source>
</evidence>
<dbReference type="EMBL" id="QAON01000007">
    <property type="protein sequence ID" value="PTQ89278.1"/>
    <property type="molecule type" value="Genomic_DNA"/>
</dbReference>
<evidence type="ECO:0000256" key="1">
    <source>
        <dbReference type="ARBA" id="ARBA00000085"/>
    </source>
</evidence>
<proteinExistence type="predicted"/>
<dbReference type="Proteomes" id="UP000244223">
    <property type="component" value="Unassembled WGS sequence"/>
</dbReference>
<keyword evidence="4" id="KW-0808">Transferase</keyword>
<dbReference type="InterPro" id="IPR050482">
    <property type="entry name" value="Sensor_HK_TwoCompSys"/>
</dbReference>
<keyword evidence="8" id="KW-0902">Two-component regulatory system</keyword>
<dbReference type="PANTHER" id="PTHR24421:SF10">
    <property type="entry name" value="NITRATE_NITRITE SENSOR PROTEIN NARQ"/>
    <property type="match status" value="1"/>
</dbReference>
<dbReference type="InterPro" id="IPR036890">
    <property type="entry name" value="HATPase_C_sf"/>
</dbReference>
<dbReference type="AlphaFoldDB" id="A0A2T5IZ24"/>
<dbReference type="SMART" id="SM00387">
    <property type="entry name" value="HATPase_c"/>
    <property type="match status" value="1"/>
</dbReference>
<dbReference type="PROSITE" id="PS50109">
    <property type="entry name" value="HIS_KIN"/>
    <property type="match status" value="1"/>
</dbReference>
<dbReference type="InterPro" id="IPR005467">
    <property type="entry name" value="His_kinase_dom"/>
</dbReference>
<dbReference type="EC" id="2.7.13.3" evidence="2"/>
<protein>
    <recommendedName>
        <fullName evidence="2">histidine kinase</fullName>
        <ecNumber evidence="2">2.7.13.3</ecNumber>
    </recommendedName>
</protein>
<dbReference type="PANTHER" id="PTHR24421">
    <property type="entry name" value="NITRATE/NITRITE SENSOR PROTEIN NARX-RELATED"/>
    <property type="match status" value="1"/>
</dbReference>
<keyword evidence="11" id="KW-1185">Reference proteome</keyword>
<dbReference type="GO" id="GO:0000155">
    <property type="term" value="F:phosphorelay sensor kinase activity"/>
    <property type="evidence" value="ECO:0007669"/>
    <property type="project" value="InterPro"/>
</dbReference>
<dbReference type="GO" id="GO:0016020">
    <property type="term" value="C:membrane"/>
    <property type="evidence" value="ECO:0007669"/>
    <property type="project" value="InterPro"/>
</dbReference>
<feature type="domain" description="Histidine kinase" evidence="9">
    <location>
        <begin position="127"/>
        <end position="319"/>
    </location>
</feature>
<dbReference type="Pfam" id="PF07730">
    <property type="entry name" value="HisKA_3"/>
    <property type="match status" value="1"/>
</dbReference>
<evidence type="ECO:0000256" key="4">
    <source>
        <dbReference type="ARBA" id="ARBA00022679"/>
    </source>
</evidence>
<sequence>MDYSFLILANNISMPVFIYNALGEILFANKFSIEKYKANIVGENISNIAILNKIDDLFFDNNIADVLWLDDYYNAVIRMFAQDGIFYYQCILDKSKNSVNLSGNKSEQQYKLLFGSLLSAQDSYRANLARELHDDLGQLLIALKISSFNVLIQKDIQHTKKMINEIMPLFDQAIKSLRDITKGLHPRFIREIGIKESLTNLINQIANLSEMKVELDISSEVIIDNQEIEYASYRICQEAINNAIKYSQAKKIYISIENTSAYFKLVISDNGQGFDMTERINSLGLLSMQERAEQTGGVFKINSKIGLGTRIQVVWSMINE</sequence>
<dbReference type="Pfam" id="PF02518">
    <property type="entry name" value="HATPase_c"/>
    <property type="match status" value="1"/>
</dbReference>
<evidence type="ECO:0000259" key="9">
    <source>
        <dbReference type="PROSITE" id="PS50109"/>
    </source>
</evidence>
<dbReference type="CDD" id="cd16917">
    <property type="entry name" value="HATPase_UhpB-NarQ-NarX-like"/>
    <property type="match status" value="1"/>
</dbReference>
<comment type="caution">
    <text evidence="10">The sequence shown here is derived from an EMBL/GenBank/DDBJ whole genome shotgun (WGS) entry which is preliminary data.</text>
</comment>
<evidence type="ECO:0000256" key="6">
    <source>
        <dbReference type="ARBA" id="ARBA00022777"/>
    </source>
</evidence>
<dbReference type="OrthoDB" id="9795828at2"/>
<keyword evidence="5" id="KW-0547">Nucleotide-binding</keyword>
<evidence type="ECO:0000313" key="11">
    <source>
        <dbReference type="Proteomes" id="UP000244223"/>
    </source>
</evidence>
<organism evidence="10 11">
    <name type="scientific">Agitococcus lubricus</name>
    <dbReference type="NCBI Taxonomy" id="1077255"/>
    <lineage>
        <taxon>Bacteria</taxon>
        <taxon>Pseudomonadati</taxon>
        <taxon>Pseudomonadota</taxon>
        <taxon>Gammaproteobacteria</taxon>
        <taxon>Moraxellales</taxon>
        <taxon>Moraxellaceae</taxon>
        <taxon>Agitococcus</taxon>
    </lineage>
</organism>
<reference evidence="10 11" key="1">
    <citation type="submission" date="2018-04" db="EMBL/GenBank/DDBJ databases">
        <title>Genomic Encyclopedia of Archaeal and Bacterial Type Strains, Phase II (KMG-II): from individual species to whole genera.</title>
        <authorList>
            <person name="Goeker M."/>
        </authorList>
    </citation>
    <scope>NUCLEOTIDE SEQUENCE [LARGE SCALE GENOMIC DNA]</scope>
    <source>
        <strain evidence="10 11">DSM 5822</strain>
    </source>
</reference>
<dbReference type="GO" id="GO:0005524">
    <property type="term" value="F:ATP binding"/>
    <property type="evidence" value="ECO:0007669"/>
    <property type="project" value="UniProtKB-KW"/>
</dbReference>
<dbReference type="SUPFAM" id="SSF55874">
    <property type="entry name" value="ATPase domain of HSP90 chaperone/DNA topoisomerase II/histidine kinase"/>
    <property type="match status" value="1"/>
</dbReference>
<dbReference type="InterPro" id="IPR011712">
    <property type="entry name" value="Sig_transdc_His_kin_sub3_dim/P"/>
</dbReference>
<keyword evidence="6 10" id="KW-0418">Kinase</keyword>